<dbReference type="VEuPathDB" id="FungiDB:PPTG_18502"/>
<accession>W2HWP9</accession>
<name>W2HWP9_PHYNI</name>
<dbReference type="EMBL" id="KI676463">
    <property type="protein sequence ID" value="ETL25578.1"/>
    <property type="molecule type" value="Genomic_DNA"/>
</dbReference>
<sequence length="285" mass="32359">MLGSAVALPSGFASGVSNQKTPSKWPKRLRITVAVGSYLLQETPESKKARLLSTLATENVKKGDFDVAIKYYSSRPKPTRRSCHRKKNIRSGQLRGSVRGVEAIRGRTTILPGSHEESHRREPHKRPLCRRLEYYGPHDALVPPNVRPDPIMYFMVFFVDSKWSCLTGRGRHETADKMLKKAIRLYEKYRGEFSESSSSVLNDRVVAKLDGASIPVLLGYVQLLASMKRDNEVVDMRQRVTQIVCDSMAIRSLETTVLDKFDDLVALNAIQKEHRRERDYDGHSM</sequence>
<dbReference type="Proteomes" id="UP000053864">
    <property type="component" value="Unassembled WGS sequence"/>
</dbReference>
<evidence type="ECO:0000313" key="1">
    <source>
        <dbReference type="EMBL" id="ETL25578.1"/>
    </source>
</evidence>
<proteinExistence type="predicted"/>
<organism evidence="1">
    <name type="scientific">Phytophthora nicotianae</name>
    <name type="common">Potato buckeye rot agent</name>
    <name type="synonym">Phytophthora parasitica</name>
    <dbReference type="NCBI Taxonomy" id="4792"/>
    <lineage>
        <taxon>Eukaryota</taxon>
        <taxon>Sar</taxon>
        <taxon>Stramenopiles</taxon>
        <taxon>Oomycota</taxon>
        <taxon>Peronosporomycetes</taxon>
        <taxon>Peronosporales</taxon>
        <taxon>Peronosporaceae</taxon>
        <taxon>Phytophthora</taxon>
    </lineage>
</organism>
<reference evidence="1" key="1">
    <citation type="submission" date="2013-11" db="EMBL/GenBank/DDBJ databases">
        <title>The Genome Sequence of Phytophthora parasitica CJ05E6.</title>
        <authorList>
            <consortium name="The Broad Institute Genomics Platform"/>
            <person name="Russ C."/>
            <person name="Tyler B."/>
            <person name="Panabieres F."/>
            <person name="Shan W."/>
            <person name="Tripathy S."/>
            <person name="Grunwald N."/>
            <person name="Machado M."/>
            <person name="Johnson C.S."/>
            <person name="Arredondo F."/>
            <person name="Hong C."/>
            <person name="Coffey M."/>
            <person name="Young S.K."/>
            <person name="Zeng Q."/>
            <person name="Gargeya S."/>
            <person name="Fitzgerald M."/>
            <person name="Abouelleil A."/>
            <person name="Alvarado L."/>
            <person name="Chapman S.B."/>
            <person name="Gainer-Dewar J."/>
            <person name="Goldberg J."/>
            <person name="Griggs A."/>
            <person name="Gujja S."/>
            <person name="Hansen M."/>
            <person name="Howarth C."/>
            <person name="Imamovic A."/>
            <person name="Ireland A."/>
            <person name="Larimer J."/>
            <person name="McCowan C."/>
            <person name="Murphy C."/>
            <person name="Pearson M."/>
            <person name="Poon T.W."/>
            <person name="Priest M."/>
            <person name="Roberts A."/>
            <person name="Saif S."/>
            <person name="Shea T."/>
            <person name="Sykes S."/>
            <person name="Wortman J."/>
            <person name="Nusbaum C."/>
            <person name="Birren B."/>
        </authorList>
    </citation>
    <scope>NUCLEOTIDE SEQUENCE [LARGE SCALE GENOMIC DNA]</scope>
    <source>
        <strain evidence="1">CJ05E6</strain>
    </source>
</reference>
<dbReference type="AlphaFoldDB" id="W2HWP9"/>
<protein>
    <submittedName>
        <fullName evidence="1">Uncharacterized protein</fullName>
    </submittedName>
</protein>
<gene>
    <name evidence="1" type="ORF">L916_20592</name>
</gene>